<dbReference type="PROSITE" id="PS51257">
    <property type="entry name" value="PROKAR_LIPOPROTEIN"/>
    <property type="match status" value="1"/>
</dbReference>
<dbReference type="InterPro" id="IPR008964">
    <property type="entry name" value="Invasin/intimin_cell_adhesion"/>
</dbReference>
<gene>
    <name evidence="1" type="ORF">FNW21_02340</name>
</gene>
<reference evidence="1 2" key="1">
    <citation type="submission" date="2019-07" db="EMBL/GenBank/DDBJ databases">
        <title>Novel species of Flavobacterium.</title>
        <authorList>
            <person name="Liu Q."/>
            <person name="Xin Y.-H."/>
        </authorList>
    </citation>
    <scope>NUCLEOTIDE SEQUENCE [LARGE SCALE GENOMIC DNA]</scope>
    <source>
        <strain evidence="1 2">LB1R34</strain>
    </source>
</reference>
<proteinExistence type="predicted"/>
<accession>A0A553EAN9</accession>
<dbReference type="GO" id="GO:0016787">
    <property type="term" value="F:hydrolase activity"/>
    <property type="evidence" value="ECO:0007669"/>
    <property type="project" value="UniProtKB-KW"/>
</dbReference>
<dbReference type="InterPro" id="IPR008979">
    <property type="entry name" value="Galactose-bd-like_sf"/>
</dbReference>
<organism evidence="1 2">
    <name type="scientific">Flavobacterium restrictum</name>
    <dbReference type="NCBI Taxonomy" id="2594428"/>
    <lineage>
        <taxon>Bacteria</taxon>
        <taxon>Pseudomonadati</taxon>
        <taxon>Bacteroidota</taxon>
        <taxon>Flavobacteriia</taxon>
        <taxon>Flavobacteriales</taxon>
        <taxon>Flavobacteriaceae</taxon>
        <taxon>Flavobacterium</taxon>
    </lineage>
</organism>
<dbReference type="Gene3D" id="2.60.40.1080">
    <property type="match status" value="1"/>
</dbReference>
<sequence length="467" mass="49856">MKTLSSIKFNRIVIGLFTLLFFLGCQNDDSDLQVAKFSKDPNVFIDGFSSGLIYAAFSGTDIFAFQVDNKVTYNNTSASMRFDVPNVNDPAGSYAGGAFFTAVGRDLSSYNALTFWAKSSVASTLGVVGFGIDLGANTYPASLSNLRLSTVWKKYTIPIPDASKLKTEKGMFYISAGPENGNGFSFWIDEVKFENIGTIAYPQPSINGGLDTSVTSFVGVSATVTGLASTFNLLNGTDQVVTTSVNYFNFASSNTAVATVDSQGVVSTVGPGTAVITASIGGVQAKGSLTVQSLGAFAAAPTPVKPAANVITIFSNAYTNAPVEYYNGYWAPYQTTQSADFNVNGDTVLNYTNFNFVGIQFSQPTINVTAMTHMHLDLFIPGTLASGANFKIQLVDFGADGVYGGTDDKSHTLTYTSPTLVAKNWISLDVPFTNMPSLTTRAHLAQIIFSGTNVSNFYADNIYFYKN</sequence>
<protein>
    <submittedName>
        <fullName evidence="1">Glycosyl hydrolase family 16</fullName>
    </submittedName>
</protein>
<dbReference type="SUPFAM" id="SSF49373">
    <property type="entry name" value="Invasin/intimin cell-adhesion fragments"/>
    <property type="match status" value="1"/>
</dbReference>
<comment type="caution">
    <text evidence="1">The sequence shown here is derived from an EMBL/GenBank/DDBJ whole genome shotgun (WGS) entry which is preliminary data.</text>
</comment>
<dbReference type="Proteomes" id="UP000316371">
    <property type="component" value="Unassembled WGS sequence"/>
</dbReference>
<dbReference type="RefSeq" id="WP_144255137.1">
    <property type="nucleotide sequence ID" value="NZ_VJZT01000002.1"/>
</dbReference>
<dbReference type="OrthoDB" id="5381604at2"/>
<keyword evidence="2" id="KW-1185">Reference proteome</keyword>
<dbReference type="SUPFAM" id="SSF49785">
    <property type="entry name" value="Galactose-binding domain-like"/>
    <property type="match status" value="1"/>
</dbReference>
<evidence type="ECO:0000313" key="2">
    <source>
        <dbReference type="Proteomes" id="UP000316371"/>
    </source>
</evidence>
<keyword evidence="1" id="KW-0378">Hydrolase</keyword>
<evidence type="ECO:0000313" key="1">
    <source>
        <dbReference type="EMBL" id="TRX42129.1"/>
    </source>
</evidence>
<dbReference type="AlphaFoldDB" id="A0A553EAN9"/>
<name>A0A553EAN9_9FLAO</name>
<dbReference type="EMBL" id="VJZT01000002">
    <property type="protein sequence ID" value="TRX42129.1"/>
    <property type="molecule type" value="Genomic_DNA"/>
</dbReference>
<dbReference type="Gene3D" id="2.60.120.430">
    <property type="entry name" value="Galactose-binding lectin"/>
    <property type="match status" value="1"/>
</dbReference>